<comment type="caution">
    <text evidence="1">The sequence shown here is derived from an EMBL/GenBank/DDBJ whole genome shotgun (WGS) entry which is preliminary data.</text>
</comment>
<name>A0A8H9N518_VIBVL</name>
<protein>
    <submittedName>
        <fullName evidence="1">DUF4917 family protein</fullName>
    </submittedName>
</protein>
<gene>
    <name evidence="1" type="ORF">I7730_24740</name>
</gene>
<evidence type="ECO:0000313" key="1">
    <source>
        <dbReference type="EMBL" id="HAS8542968.1"/>
    </source>
</evidence>
<reference evidence="1" key="2">
    <citation type="submission" date="2019-01" db="EMBL/GenBank/DDBJ databases">
        <authorList>
            <consortium name="NCBI Pathogen Detection Project"/>
        </authorList>
    </citation>
    <scope>NUCLEOTIDE SEQUENCE</scope>
    <source>
        <strain evidence="1">BCW_3452</strain>
    </source>
</reference>
<organism evidence="1">
    <name type="scientific">Vibrio vulnificus</name>
    <dbReference type="NCBI Taxonomy" id="672"/>
    <lineage>
        <taxon>Bacteria</taxon>
        <taxon>Pseudomonadati</taxon>
        <taxon>Pseudomonadota</taxon>
        <taxon>Gammaproteobacteria</taxon>
        <taxon>Vibrionales</taxon>
        <taxon>Vibrionaceae</taxon>
        <taxon>Vibrio</taxon>
    </lineage>
</organism>
<accession>A0A8H9N518</accession>
<sequence length="327" mass="38252">MITFAQALDATVKPSRHVLLGNGFSQAWNYEVFNYKYLFEQANFGARDEAIKSIFNKFETYDFETVMFNMLASADVLEAYNGDRELIEQIRGDTEVLKESLIQAITDCHPSLPSRLTDEEYELARHFLHEFKNIFTLNYDLLMYWARNKSEIEPEAFRTDDGFRWPETWTPYRGDVNQQVFFLHGALHLYDTGTVIKKHAYNNDAESGIVEQVRANLRQNKFPLFVSEPTYFKKAEKIKHNPYLDYCFRQLQYLEGSMFIYGHSFDESDKHIFDELKNSGIERFYVSIFGDENSEQNQRTIANARTFLAPKEVVLFSAASTPIWRVA</sequence>
<reference evidence="1" key="1">
    <citation type="journal article" date="2018" name="Genome Biol.">
        <title>SKESA: strategic k-mer extension for scrupulous assemblies.</title>
        <authorList>
            <person name="Souvorov A."/>
            <person name="Agarwala R."/>
            <person name="Lipman D.J."/>
        </authorList>
    </citation>
    <scope>NUCLEOTIDE SEQUENCE</scope>
    <source>
        <strain evidence="1">BCW_3452</strain>
    </source>
</reference>
<dbReference type="AlphaFoldDB" id="A0A8H9N518"/>
<dbReference type="Pfam" id="PF16263">
    <property type="entry name" value="DUF4917"/>
    <property type="match status" value="1"/>
</dbReference>
<proteinExistence type="predicted"/>
<dbReference type="EMBL" id="DACRBY010000072">
    <property type="protein sequence ID" value="HAS8542968.1"/>
    <property type="molecule type" value="Genomic_DNA"/>
</dbReference>
<dbReference type="Proteomes" id="UP000863257">
    <property type="component" value="Unassembled WGS sequence"/>
</dbReference>
<dbReference type="InterPro" id="IPR032581">
    <property type="entry name" value="DUF4917"/>
</dbReference>